<evidence type="ECO:0000256" key="1">
    <source>
        <dbReference type="SAM" id="MobiDB-lite"/>
    </source>
</evidence>
<dbReference type="Pfam" id="PF17111">
    <property type="entry name" value="PigL_N"/>
    <property type="match status" value="1"/>
</dbReference>
<evidence type="ECO:0000259" key="2">
    <source>
        <dbReference type="Pfam" id="PF17111"/>
    </source>
</evidence>
<comment type="caution">
    <text evidence="3">The sequence shown here is derived from an EMBL/GenBank/DDBJ whole genome shotgun (WGS) entry which is preliminary data.</text>
</comment>
<reference evidence="3 4" key="1">
    <citation type="submission" date="2014-06" db="EMBL/GenBank/DDBJ databases">
        <title>The Genome of the Aflatoxigenic Filamentous Fungus Aspergillus nomius.</title>
        <authorList>
            <person name="Moore M.G."/>
            <person name="Shannon B.M."/>
            <person name="Brian M.M."/>
        </authorList>
    </citation>
    <scope>NUCLEOTIDE SEQUENCE [LARGE SCALE GENOMIC DNA]</scope>
    <source>
        <strain evidence="3 4">NRRL 13137</strain>
    </source>
</reference>
<evidence type="ECO:0000313" key="4">
    <source>
        <dbReference type="Proteomes" id="UP000037505"/>
    </source>
</evidence>
<dbReference type="STRING" id="1509407.A0A0L1JHT7"/>
<proteinExistence type="predicted"/>
<dbReference type="Proteomes" id="UP000037505">
    <property type="component" value="Unassembled WGS sequence"/>
</dbReference>
<keyword evidence="4" id="KW-1185">Reference proteome</keyword>
<feature type="compositionally biased region" description="Basic and acidic residues" evidence="1">
    <location>
        <begin position="216"/>
        <end position="234"/>
    </location>
</feature>
<gene>
    <name evidence="3" type="ORF">ANOM_000455</name>
</gene>
<sequence length="352" mass="38860">MVPPRDLCTEPSNLSGSALSASMSLLSAVRNIKSLPSSAVNLIKELQELTEVLLRLSEMIGTSGCIDLSRLDSLLSLCGLACEKFEQELENRLSYPNNGVMSPRDWAKLRCMGYSVNEFRELLSVYIVTVKITLTDACFRSQPFVTTETLKAHEDLIQSAKVDVEMYLETLNERLEKILDPTTPELQQLKEWQLSVEKCILICTQLADRIDEIKSKRKDDSGTHGLHDATHHPDSQWSANGSTISNYSTGDAVQLMFSTNQRAFNGSNRGLGWRTRQAGGHFSDATGQQISKDFASISTKLICNEESGPSHSSSTVNNNSPSDPIFLSNGMNRALLSRGILAKEKLFSDFSG</sequence>
<dbReference type="AlphaFoldDB" id="A0A0L1JHT7"/>
<feature type="region of interest" description="Disordered" evidence="1">
    <location>
        <begin position="216"/>
        <end position="243"/>
    </location>
</feature>
<evidence type="ECO:0000313" key="3">
    <source>
        <dbReference type="EMBL" id="KNG91334.1"/>
    </source>
</evidence>
<dbReference type="EMBL" id="JNOM01000003">
    <property type="protein sequence ID" value="KNG91334.1"/>
    <property type="molecule type" value="Genomic_DNA"/>
</dbReference>
<dbReference type="OrthoDB" id="4525385at2759"/>
<organism evidence="3 4">
    <name type="scientific">Aspergillus nomiae NRRL (strain ATCC 15546 / NRRL 13137 / CBS 260.88 / M93)</name>
    <dbReference type="NCBI Taxonomy" id="1509407"/>
    <lineage>
        <taxon>Eukaryota</taxon>
        <taxon>Fungi</taxon>
        <taxon>Dikarya</taxon>
        <taxon>Ascomycota</taxon>
        <taxon>Pezizomycotina</taxon>
        <taxon>Eurotiomycetes</taxon>
        <taxon>Eurotiomycetidae</taxon>
        <taxon>Eurotiales</taxon>
        <taxon>Aspergillaceae</taxon>
        <taxon>Aspergillus</taxon>
        <taxon>Aspergillus subgen. Circumdati</taxon>
    </lineage>
</organism>
<protein>
    <recommendedName>
        <fullName evidence="2">Azaphilone pigments biosynthesis cluster protein L N-terminal domain-containing protein</fullName>
    </recommendedName>
</protein>
<name>A0A0L1JHT7_ASPN3</name>
<accession>A0A0L1JHT7</accession>
<feature type="domain" description="Azaphilone pigments biosynthesis cluster protein L N-terminal" evidence="2">
    <location>
        <begin position="14"/>
        <end position="204"/>
    </location>
</feature>
<dbReference type="RefSeq" id="XP_015412257.1">
    <property type="nucleotide sequence ID" value="XM_015545713.1"/>
</dbReference>
<dbReference type="InterPro" id="IPR031348">
    <property type="entry name" value="PigL_N"/>
</dbReference>
<dbReference type="GeneID" id="26802259"/>